<dbReference type="PANTHER" id="PTHR43133">
    <property type="entry name" value="RNA POLYMERASE ECF-TYPE SIGMA FACTO"/>
    <property type="match status" value="1"/>
</dbReference>
<dbReference type="Gene3D" id="1.10.10.10">
    <property type="entry name" value="Winged helix-like DNA-binding domain superfamily/Winged helix DNA-binding domain"/>
    <property type="match status" value="1"/>
</dbReference>
<comment type="similarity">
    <text evidence="1">Belongs to the sigma-70 factor family. ECF subfamily.</text>
</comment>
<dbReference type="OrthoDB" id="157311at2"/>
<dbReference type="CDD" id="cd06171">
    <property type="entry name" value="Sigma70_r4"/>
    <property type="match status" value="1"/>
</dbReference>
<evidence type="ECO:0000256" key="1">
    <source>
        <dbReference type="ARBA" id="ARBA00010641"/>
    </source>
</evidence>
<dbReference type="EMBL" id="DF968181">
    <property type="protein sequence ID" value="GAP40865.1"/>
    <property type="molecule type" value="Genomic_DNA"/>
</dbReference>
<evidence type="ECO:0000259" key="7">
    <source>
        <dbReference type="Pfam" id="PF08281"/>
    </source>
</evidence>
<protein>
    <submittedName>
        <fullName evidence="8">RNA polymerase sigma factor, sigma-70 family</fullName>
    </submittedName>
</protein>
<name>A0A0S7BTL2_9CHLR</name>
<dbReference type="InterPro" id="IPR013324">
    <property type="entry name" value="RNA_pol_sigma_r3/r4-like"/>
</dbReference>
<dbReference type="GO" id="GO:0016987">
    <property type="term" value="F:sigma factor activity"/>
    <property type="evidence" value="ECO:0007669"/>
    <property type="project" value="UniProtKB-KW"/>
</dbReference>
<feature type="domain" description="RNA polymerase sigma-70 region 2" evidence="6">
    <location>
        <begin position="24"/>
        <end position="91"/>
    </location>
</feature>
<evidence type="ECO:0000313" key="8">
    <source>
        <dbReference type="EMBL" id="GAP40865.1"/>
    </source>
</evidence>
<dbReference type="SUPFAM" id="SSF88659">
    <property type="entry name" value="Sigma3 and sigma4 domains of RNA polymerase sigma factors"/>
    <property type="match status" value="1"/>
</dbReference>
<dbReference type="InterPro" id="IPR039425">
    <property type="entry name" value="RNA_pol_sigma-70-like"/>
</dbReference>
<dbReference type="Proteomes" id="UP000053370">
    <property type="component" value="Unassembled WGS sequence"/>
</dbReference>
<reference evidence="8" key="1">
    <citation type="journal article" date="2015" name="Genome Announc.">
        <title>Draft Genome Sequence of Anaerolineae Strain TC1, a Novel Isolate from a Methanogenic Wastewater Treatment System.</title>
        <authorList>
            <person name="Matsuura N."/>
            <person name="Tourlousse D.M."/>
            <person name="Sun L."/>
            <person name="Toyonaga M."/>
            <person name="Kuroda K."/>
            <person name="Ohashi A."/>
            <person name="Cruz R."/>
            <person name="Yamaguchi T."/>
            <person name="Sekiguchi Y."/>
        </authorList>
    </citation>
    <scope>NUCLEOTIDE SEQUENCE [LARGE SCALE GENOMIC DNA]</scope>
    <source>
        <strain evidence="8">TC1</strain>
    </source>
</reference>
<dbReference type="InterPro" id="IPR036388">
    <property type="entry name" value="WH-like_DNA-bd_sf"/>
</dbReference>
<dbReference type="InterPro" id="IPR007627">
    <property type="entry name" value="RNA_pol_sigma70_r2"/>
</dbReference>
<keyword evidence="4" id="KW-0238">DNA-binding</keyword>
<evidence type="ECO:0000256" key="4">
    <source>
        <dbReference type="ARBA" id="ARBA00023125"/>
    </source>
</evidence>
<dbReference type="GO" id="GO:0006352">
    <property type="term" value="P:DNA-templated transcription initiation"/>
    <property type="evidence" value="ECO:0007669"/>
    <property type="project" value="InterPro"/>
</dbReference>
<dbReference type="Pfam" id="PF08281">
    <property type="entry name" value="Sigma70_r4_2"/>
    <property type="match status" value="1"/>
</dbReference>
<evidence type="ECO:0000256" key="3">
    <source>
        <dbReference type="ARBA" id="ARBA00023082"/>
    </source>
</evidence>
<dbReference type="STRING" id="1678840.ATC1_13847"/>
<evidence type="ECO:0000313" key="9">
    <source>
        <dbReference type="Proteomes" id="UP000053370"/>
    </source>
</evidence>
<dbReference type="Pfam" id="PF04542">
    <property type="entry name" value="Sigma70_r2"/>
    <property type="match status" value="1"/>
</dbReference>
<sequence>MKNILAIKTDVHPKTEDIDWQGVYDYSLPKVFHYFCYKVGDPTLAEDLTAITFEKAWRGQRNFQSDIGQIQNWLMGIARNVASDHFRKKVREVPLKEGGEGSFITSFYEQLQQKWDFELILSILAQFSERERDLIAFKYGAELSNREIAKLTGLSETNVGTILHRVVGKLRIEWEKQHER</sequence>
<organism evidence="8">
    <name type="scientific">Flexilinea flocculi</name>
    <dbReference type="NCBI Taxonomy" id="1678840"/>
    <lineage>
        <taxon>Bacteria</taxon>
        <taxon>Bacillati</taxon>
        <taxon>Chloroflexota</taxon>
        <taxon>Anaerolineae</taxon>
        <taxon>Anaerolineales</taxon>
        <taxon>Anaerolineaceae</taxon>
        <taxon>Flexilinea</taxon>
    </lineage>
</organism>
<dbReference type="NCBIfam" id="TIGR02937">
    <property type="entry name" value="sigma70-ECF"/>
    <property type="match status" value="1"/>
</dbReference>
<dbReference type="AlphaFoldDB" id="A0A0S7BTL2"/>
<dbReference type="Gene3D" id="1.10.1740.10">
    <property type="match status" value="1"/>
</dbReference>
<dbReference type="InterPro" id="IPR014284">
    <property type="entry name" value="RNA_pol_sigma-70_dom"/>
</dbReference>
<dbReference type="GO" id="GO:0003677">
    <property type="term" value="F:DNA binding"/>
    <property type="evidence" value="ECO:0007669"/>
    <property type="project" value="UniProtKB-KW"/>
</dbReference>
<gene>
    <name evidence="8" type="ORF">ATC1_13847</name>
</gene>
<dbReference type="RefSeq" id="WP_062280914.1">
    <property type="nucleotide sequence ID" value="NZ_DF968181.1"/>
</dbReference>
<keyword evidence="2" id="KW-0805">Transcription regulation</keyword>
<accession>A0A0S7BTL2</accession>
<feature type="domain" description="RNA polymerase sigma factor 70 region 4 type 2" evidence="7">
    <location>
        <begin position="118"/>
        <end position="169"/>
    </location>
</feature>
<proteinExistence type="inferred from homology"/>
<evidence type="ECO:0000256" key="5">
    <source>
        <dbReference type="ARBA" id="ARBA00023163"/>
    </source>
</evidence>
<dbReference type="PANTHER" id="PTHR43133:SF8">
    <property type="entry name" value="RNA POLYMERASE SIGMA FACTOR HI_1459-RELATED"/>
    <property type="match status" value="1"/>
</dbReference>
<dbReference type="InterPro" id="IPR013325">
    <property type="entry name" value="RNA_pol_sigma_r2"/>
</dbReference>
<dbReference type="InterPro" id="IPR013249">
    <property type="entry name" value="RNA_pol_sigma70_r4_t2"/>
</dbReference>
<keyword evidence="9" id="KW-1185">Reference proteome</keyword>
<keyword evidence="3" id="KW-0731">Sigma factor</keyword>
<dbReference type="SUPFAM" id="SSF88946">
    <property type="entry name" value="Sigma2 domain of RNA polymerase sigma factors"/>
    <property type="match status" value="1"/>
</dbReference>
<evidence type="ECO:0000259" key="6">
    <source>
        <dbReference type="Pfam" id="PF04542"/>
    </source>
</evidence>
<evidence type="ECO:0000256" key="2">
    <source>
        <dbReference type="ARBA" id="ARBA00023015"/>
    </source>
</evidence>
<keyword evidence="5" id="KW-0804">Transcription</keyword>